<dbReference type="AlphaFoldDB" id="A0A515HJC2"/>
<keyword evidence="1" id="KW-0614">Plasmid</keyword>
<proteinExistence type="predicted"/>
<organism evidence="1">
    <name type="scientific">Sym plasmid</name>
    <dbReference type="NCBI Taxonomy" id="28430"/>
    <lineage>
        <taxon>other sequences</taxon>
        <taxon>plasmids</taxon>
    </lineage>
</organism>
<sequence>MLFEREKRKYNAMHRPVCSGCRVAPGKHRTISEQYWPSLCPLRLALIAEMFRKSPQPFAG</sequence>
<dbReference type="EMBL" id="MH392241">
    <property type="protein sequence ID" value="QDL89524.1"/>
    <property type="molecule type" value="Genomic_DNA"/>
</dbReference>
<reference evidence="1" key="1">
    <citation type="submission" date="2018-05" db="EMBL/GenBank/DDBJ databases">
        <title>Plant species dependent abundance and diversity of IncP-1 plasmids in the rhizosphere - sequence analysis provides new insights into the role as efficient and dynamic means for rapid bacterial adaptation.</title>
        <authorList>
            <person name="Nour E."/>
            <person name="Shintani M."/>
            <person name="Elsayed T."/>
            <person name="Blau K."/>
            <person name="Jechalke S."/>
            <person name="Sproeer C."/>
            <person name="Bunk B."/>
            <person name="Overmann J."/>
            <person name="Smalla K."/>
        </authorList>
    </citation>
    <scope>NUCLEOTIDE SEQUENCE</scope>
    <source>
        <plasmid evidence="1">pTL9</plasmid>
    </source>
</reference>
<accession>A0A515HJC2</accession>
<evidence type="ECO:0000313" key="1">
    <source>
        <dbReference type="EMBL" id="QDL89524.1"/>
    </source>
</evidence>
<protein>
    <submittedName>
        <fullName evidence="1">Uncharacterized protein</fullName>
    </submittedName>
</protein>
<name>A0A515HJC2_9ZZZZ</name>
<geneLocation type="plasmid" evidence="1">
    <name>pTL9</name>
</geneLocation>
<gene>
    <name evidence="1" type="ORF">pTL9_00013</name>
</gene>